<dbReference type="Pfam" id="PF07728">
    <property type="entry name" value="AAA_5"/>
    <property type="match status" value="4"/>
</dbReference>
<gene>
    <name evidence="12" type="ORF">TOT_030000237</name>
</gene>
<feature type="compositionally biased region" description="Polar residues" evidence="10">
    <location>
        <begin position="4180"/>
        <end position="4192"/>
    </location>
</feature>
<dbReference type="EMBL" id="AP011948">
    <property type="protein sequence ID" value="BAM40976.1"/>
    <property type="molecule type" value="Genomic_DNA"/>
</dbReference>
<sequence>MDNSTILFDSCKIIINKLRLYLSKKNRTNKRFDWFRCKTLFVELEQLDECRNIQYSYITLIYSDSFYDEYQFANIFNCLFTWAVKKYDTSYSCKINISLLLLVSCLLNYKLCHVAFDFVPDIALNLTIEILESFSDDNDYVVEIILLAHRLRNDFRIGRLCTKFLRELKHRKNVSRKINDLITLHKTTPVDLLIERLRILSNLSDVLALNDIGNLITYSKLHKLGTPSFEEPAWFLELKATEQFRELCELSESMLNNEKTKLKVPGYCMSTSFRRIKMNRRSAPNLIQTHNHVSYLRERTSRRKWLGGAMDDYHPGPVEEGYVVLDFSEQVIANLLFSIDVSMAVMVCGECKNYYLRLLARRLGIDPSKVNNVYTDETTDVKSLVGNWVSREKLGEFTFSYGVLARAMKEGRWLIFDSYISDTIYSFLVDVCSSGRLNVPELNEKIYAHENFQVFIIPYSNNTKINELMRQLVKGQLSIGTRNTVTSGTDYLFGGMFNNDEVPLVNIPSPTSSDVLKICETLYPNENIKELVVSIYSFETTHGEYLKVTISKMVRLFNRIYTYLTVAERGRLTRHKTYMGDEIKMLLLYEFYNVFVCGIEVKEVRVDIMTKMAHMFGVIIHSLEEVLDSFRLIEPILESIIYELMLEKKVYQTISQYNGHNADILKMIYMSFVRKEPVLLVGETGTGKTALVQKFAEITGNTLKVFVFSENSDSTDLIGSYYPVEEGEEPAAKKGIRFKFCEGILLECIRNGYWLLLDEINLAQQDLLYKLYSLVHHVYEMNNRRWRGADNADHNGTRGSDSMEFYEYMDKEVPVHKNFRLFSCMNPAVIRKNEGYKVNTGKKELPETFSKVFTTIYVDPISTYDALFNVATCYTRNLTRNVNLRELCLFYLKITELVDRCEIEDGSLKLPNFTLRNFVRSVQYIVNLATREFRPITDVNKLMYDSIRANFLSTLGTSSVQKALEVLPPIISEYSKEDYRISGNAGRKSNSAVASCCKKYIKIYGYWVKLGASNGVSTSIGGLINREREVENISSDDYVLCKNNLGYMIKLVRILSGSRVPILLQGPTAAGKTSLVKYLCKLTNHTCVRINNHEHTDITEYIGQHHFQGGRMVFEYGTLVVAMKYGYWVILDELNLASSEILECLNRILDDNREIYISETNETIKCHEDFMIFATQNPSDSIYGGRKQLSRSFTNRFIQLFFDEISNEDLKTILHKRCQIPLTKSEIVVSLYQKIRSVTINSILFQKNQILITTRDLIKLANRIRDQYSKEQMLVHYYSLIAEKLYNDKEKESILSILNEYFYASKESRSDGEAARTSSNAVLNESRASGTSAGSEEKALEQSREKRRKLSQKYTICDVEQEYVELLRRGNGTFDVEDLKRFFVANDYYWIEGYTDRIVYLIMTALANRENVLLVGETGIGKTTIVQLLAKFLSVKLNIFNCNQNTEASDFIGSICPTTETRSADELFKWVDGPLINSMVRGEWFLLDEISLTEDSVLEKINSVLEFESYIVLNQTILSTGNSTMDHDGSANEQIRCVYSHKDFRLFGAMNPGNDYGKKELSPSLSNRFTQIYVPPIPITDLRILTNIIKYHNDNRVIEDWFVNSTKEIIERLMARNGNGENYITIRNLIMWSNYYFRTLDAEKSDKGFIYMEGLQISILNSYKEKPIDEKQIYEIVGKYAELSDQRDEKQPETVESKIESVLLKSYYSLNYISVLLEGNPGVGKTYGVYKLAERLKRKLIRVNLNEYTDMSDLLGTYVPGNSESEVNIGAKKGFKWVNGPLLECMINGYWLLLDELNLASSEILEGLNSVLDHRRDLYIPQLNMSLKCHEDFRIFATQNTVTATNYRKHMPRSFLNRFIRLSVPDLTYKDYQGILARMFPEHVGLIGKYVNFIMMTSSKTAPTRFGQGQPRASGLWNLRDLINIFKLIGHYGELRAIEVIANASEKESPKERKRCRKYMNRIYDNEMGGLTYLVYLDYLQIYNDLLSLHQFKLPILIIYNSSHLNYASNVVKSFHRLVQAKAPNTCCRKGRLKSVKLYNNSDINDLLGSYEQVNEKYAYNCVCELYEKLTTIATVHYTDLYHQFIMSEYSKEWANTSSNVGTHDHSNIETENKTRNNFGTVSNVKDDNSDGGDEGNIAFKWIDSDIIRAIESGDWVLINDIHLVSSSLMDRLNSLLEPTRDMNVNECGYNRNIKVNEDFRIFFTVQEEHIDRLTDSFLNRCIQINLNTVKVLNTTKSLLLSSIYDPFISENRELFTGQLRCVQMYEFYNALNIVRNVVKDGMFFEKSLTELIFICLVFVFMKNMYQVKKMLLVYFVRYYENVGKLKEAFNSAWSLYAVLNSYEDNTIRGIGVKLIEYLMVRCHPLKALTNKHYLLLREFIEKVLSKKISIDEQMMVNDVELTKLYEEYYPDSIYGQVWHLQKGIRHKKDRRHYSLFALKENMATRVLYHVYSQEKKVTVKILKLFMVLLSTNEELEEIIGENMDLVLKRDEELVNTLHFLDFVTKNIGEGQKVASANQGEDGNAENTAQGISIGKIYIINKSLSKYKYVLDFDVKEKFSIIKKFDMATGVKPLDVGLERRSREVVIQEKEELILEKFVLKRVMFLINRLFHDHFVESEPNVHIMEYFGELNGVIEVLNPGMSQHFTTTVRRIAATVKRFYETSEMRLLFEVLCEVYVLYNHYHHDNAGNGEREEMVSYLRHMLFPESTLNPVHKNEEEQINHETSLSSLVENVNRMKLIEYLNRFSHALCYYTFLFMQLLYNAPYIKHHLFQLGLKVDLEGFIRCLYRKIMGVQESSESVNKTAVSIATITLFLRNNPKKGDIHEVCSTTNDKLQSAMLLKLHDNMVHFSLLIVPHVSEFLRKLESYHRNRFMEYEKQQMRELYLALNILDSLSMGYALNNKYLYDYVERLYENKDSVPLSKIERVNDDDLDIVVDFIVEYDKFKAGYLKLQNPFNYHATKETADEAEMAGLICGNKKRVLEAIRNFISHVATKYAAIKEVIQHPIMVLHSMLFHYHLTEVIRASDPKEDHMRWENYISLNNTLNKFNPVLKTQFVSHRNDGAEFSHMIQLYLFCLAHNKRNYFVCAYSLLSLNVYTDFNYYDIMQTTFYYHFLQSHNFDHLVLHSKDTLNTNDGVYEFDSRLGRRINEGKLLLSVTKALNSLNYKITEMLSIYGNDPILTDIQAFVSGYIPSVASLVIMTVTNFNLKNLTERSNIANMLMNLASKLNHLASISTSDFALMIRTHETKVKELVESYKTMRMEDVKEFNEVILENHKLLQFDLVFRQVLTILMSYLEAIDSNTGDHMSPELYASINEIKNSLINYLFQGGIVGILVMKPVFSTILITLPDCNKARLLSELFEYILFFFKGYEGVVKEYVEELNRSYEEALKAYVKLKEVNCKKAINSYKEGLNIRFMSLYTSRVLVNSAQPMVYNELKTDMLTMLKRNYEYILNNSNEMTLQQYSRIMNSVFQQLELLESEIKVEFDIPIAKHRTEDGIAYHRFIEFDSIKSTDEVYEDPFVEYNTYMEQSLGYLFRSFNTLHDVGYIVSGRVTNENYNVDLFAKIINERALNQMYKTMNMILESAVMNYNKFNADKFDLLVKSCPNHRTIVENKFASMLVTVNELIVTIKQYLSCTNYSFYLEENEVNNGSIGVPKVEAKRELHSICVQIERRVKSSMEYSAFMSTNKREMHRKKMVVTTKLADDLMEYIDVLEREVYKMVNNIQITNIKKLIKILRSELLLLVSRGDDGAQNKAIVNTNNSNKAIVNTNNSNKAIVNTNNSNKAIVNTSNLNSVKVNTNNSNKAIVNTNNSNKAIVNTSNLNSVKVNTSNLNRSYVNSGDATENAQAWKLDASSVKEYKAGTGLDEGIGIKNISSEVKEDDLNMEDVTRKDETKQEEDREDEMNLDEEDNINVDFDEQGENLEMEKVNEEELAGKDEDELEKMEDDYSNQKDEDDENKNNEEQLETEEVKVGDEVDSENINIEREYKESAESNEELDGYKEDACEDDIEGNDGTNEEKVEEKDSKDYNTDGDKVDGDQDDNNLDDEDTPSKEESAINEDKSKEQSENEGEDEDKDKEQLDNAGEDADSKEQELKEEKSGELQSESTTTYNQEAYGVQNKGYDTIVSDLQQINIRSALSASSYSNEQSRVQSTRIENIQKQEVDEQEAHGDEKERADAVNTSKLIRQDGLNTPSDNSQLFEYFNSKVNDTAVLGLGKINKRPYDDIERLEKESGMEVDDEEEGCDDKIDELEGDRNKMELIQDSENGIVKMDVDTDHGIDVKEEQDRIHVNSDLLFTNAVENVEAIEYLVKQDGEVERSLNLEQLADRNSLIQLSNNLLSQLRIILEYNYVNSLKGYYKHGKRISIKKLMIFIATNYQRDKIWLKRLKPQKRDYFIQIAIDNTKSMSAIAKISIQTIVVIYEAIHKLNIGTLNVIKFGAYTPEVILNNINTAHNDNWMLRLSFDEESKFSYETGLIQLFQFILAQPHFIASKNKILIIISDGKFNKNKVRKYLINIINHNVVPLLVVLDPQNSITNMKHIINTDGRLVIENYLDNFPFPYYSIISNINNLPNILSDLLR</sequence>
<evidence type="ECO:0000313" key="12">
    <source>
        <dbReference type="EMBL" id="BAM40976.1"/>
    </source>
</evidence>
<feature type="compositionally biased region" description="Polar residues" evidence="10">
    <location>
        <begin position="4140"/>
        <end position="4157"/>
    </location>
</feature>
<keyword evidence="6 9" id="KW-0067">ATP-binding</keyword>
<evidence type="ECO:0000256" key="2">
    <source>
        <dbReference type="ARBA" id="ARBA00004642"/>
    </source>
</evidence>
<evidence type="ECO:0000256" key="8">
    <source>
        <dbReference type="ARBA" id="ARBA00023242"/>
    </source>
</evidence>
<dbReference type="STRING" id="869250.J4C3T0"/>
<evidence type="ECO:0000313" key="13">
    <source>
        <dbReference type="Proteomes" id="UP000003786"/>
    </source>
</evidence>
<dbReference type="GO" id="GO:0005654">
    <property type="term" value="C:nucleoplasm"/>
    <property type="evidence" value="ECO:0007669"/>
    <property type="project" value="UniProtKB-SubCell"/>
</dbReference>
<dbReference type="Proteomes" id="UP000003786">
    <property type="component" value="Chromosome 3"/>
</dbReference>
<dbReference type="InterPro" id="IPR041190">
    <property type="entry name" value="Midasin_AAA_lid_5"/>
</dbReference>
<dbReference type="GO" id="GO:0000027">
    <property type="term" value="P:ribosomal large subunit assembly"/>
    <property type="evidence" value="ECO:0007669"/>
    <property type="project" value="InterPro"/>
</dbReference>
<dbReference type="VEuPathDB" id="PiroplasmaDB:TOT_030000237"/>
<dbReference type="CDD" id="cd00009">
    <property type="entry name" value="AAA"/>
    <property type="match status" value="2"/>
</dbReference>
<dbReference type="InterPro" id="IPR003593">
    <property type="entry name" value="AAA+_ATPase"/>
</dbReference>
<dbReference type="GO" id="GO:0000055">
    <property type="term" value="P:ribosomal large subunit export from nucleus"/>
    <property type="evidence" value="ECO:0007669"/>
    <property type="project" value="TreeGrafter"/>
</dbReference>
<dbReference type="PIRSF" id="PIRSF010340">
    <property type="entry name" value="Midasin"/>
    <property type="match status" value="1"/>
</dbReference>
<proteinExistence type="inferred from homology"/>
<organism evidence="12 13">
    <name type="scientific">Theileria orientalis strain Shintoku</name>
    <dbReference type="NCBI Taxonomy" id="869250"/>
    <lineage>
        <taxon>Eukaryota</taxon>
        <taxon>Sar</taxon>
        <taxon>Alveolata</taxon>
        <taxon>Apicomplexa</taxon>
        <taxon>Aconoidasida</taxon>
        <taxon>Piroplasmida</taxon>
        <taxon>Theileriidae</taxon>
        <taxon>Theileria</taxon>
    </lineage>
</organism>
<dbReference type="GO" id="GO:0005524">
    <property type="term" value="F:ATP binding"/>
    <property type="evidence" value="ECO:0007669"/>
    <property type="project" value="UniProtKB-KW"/>
</dbReference>
<evidence type="ECO:0000256" key="1">
    <source>
        <dbReference type="ARBA" id="ARBA00004604"/>
    </source>
</evidence>
<protein>
    <recommendedName>
        <fullName evidence="4 9">Midasin</fullName>
    </recommendedName>
</protein>
<feature type="compositionally biased region" description="Polar residues" evidence="10">
    <location>
        <begin position="4102"/>
        <end position="4113"/>
    </location>
</feature>
<dbReference type="SUPFAM" id="SSF52540">
    <property type="entry name" value="P-loop containing nucleoside triphosphate hydrolases"/>
    <property type="match status" value="5"/>
</dbReference>
<evidence type="ECO:0000256" key="10">
    <source>
        <dbReference type="SAM" id="MobiDB-lite"/>
    </source>
</evidence>
<accession>J4C3T0</accession>
<dbReference type="InterPro" id="IPR011704">
    <property type="entry name" value="ATPase_dyneun-rel_AAA"/>
</dbReference>
<feature type="domain" description="AAA+ ATPase" evidence="11">
    <location>
        <begin position="1711"/>
        <end position="1866"/>
    </location>
</feature>
<keyword evidence="8 9" id="KW-0539">Nucleus</keyword>
<comment type="subcellular location">
    <subcellularLocation>
        <location evidence="1">Nucleus</location>
        <location evidence="1">Nucleolus</location>
    </subcellularLocation>
    <subcellularLocation>
        <location evidence="2">Nucleus</location>
        <location evidence="2">Nucleoplasm</location>
    </subcellularLocation>
</comment>
<comment type="similarity">
    <text evidence="3 9">Belongs to the midasin family.</text>
</comment>
<comment type="function">
    <text evidence="9">Nuclear chaperone required for maturation and nuclear export of pre-60S ribosome subunits.</text>
</comment>
<dbReference type="GeneID" id="20715430"/>
<feature type="compositionally biased region" description="Basic and acidic residues" evidence="10">
    <location>
        <begin position="4158"/>
        <end position="4178"/>
    </location>
</feature>
<feature type="compositionally biased region" description="Basic and acidic residues" evidence="10">
    <location>
        <begin position="4017"/>
        <end position="4038"/>
    </location>
</feature>
<dbReference type="InterPro" id="IPR040848">
    <property type="entry name" value="AAA_lid_7"/>
</dbReference>
<evidence type="ECO:0000256" key="9">
    <source>
        <dbReference type="PIRNR" id="PIRNR010340"/>
    </source>
</evidence>
<keyword evidence="5 9" id="KW-0547">Nucleotide-binding</keyword>
<feature type="compositionally biased region" description="Acidic residues" evidence="10">
    <location>
        <begin position="4039"/>
        <end position="4049"/>
    </location>
</feature>
<keyword evidence="7 9" id="KW-0143">Chaperone</keyword>
<evidence type="ECO:0000259" key="11">
    <source>
        <dbReference type="SMART" id="SM00382"/>
    </source>
</evidence>
<feature type="region of interest" description="Disordered" evidence="10">
    <location>
        <begin position="3881"/>
        <end position="4117"/>
    </location>
</feature>
<reference evidence="12 13" key="1">
    <citation type="journal article" date="2012" name="MBio">
        <title>Comparative genome analysis of three eukaryotic parasites with differing abilities to transform leukocytes reveals key mediators of Theileria-induced leukocyte transformation.</title>
        <authorList>
            <person name="Hayashida K."/>
            <person name="Hara Y."/>
            <person name="Abe T."/>
            <person name="Yamasaki C."/>
            <person name="Toyoda A."/>
            <person name="Kosuge T."/>
            <person name="Suzuki Y."/>
            <person name="Sato Y."/>
            <person name="Kawashima S."/>
            <person name="Katayama T."/>
            <person name="Wakaguri H."/>
            <person name="Inoue N."/>
            <person name="Homma K."/>
            <person name="Tada-Umezaki M."/>
            <person name="Yagi Y."/>
            <person name="Fujii Y."/>
            <person name="Habara T."/>
            <person name="Kanehisa M."/>
            <person name="Watanabe H."/>
            <person name="Ito K."/>
            <person name="Gojobori T."/>
            <person name="Sugawara H."/>
            <person name="Imanishi T."/>
            <person name="Weir W."/>
            <person name="Gardner M."/>
            <person name="Pain A."/>
            <person name="Shiels B."/>
            <person name="Hattori M."/>
            <person name="Nene V."/>
            <person name="Sugimoto C."/>
        </authorList>
    </citation>
    <scope>NUCLEOTIDE SEQUENCE [LARGE SCALE GENOMIC DNA]</scope>
    <source>
        <strain evidence="12 13">Shintoku</strain>
    </source>
</reference>
<dbReference type="InterPro" id="IPR025662">
    <property type="entry name" value="Sigma_54_int_dom_ATP-bd_1"/>
</dbReference>
<feature type="compositionally biased region" description="Acidic residues" evidence="10">
    <location>
        <begin position="3900"/>
        <end position="3924"/>
    </location>
</feature>
<evidence type="ECO:0000256" key="4">
    <source>
        <dbReference type="ARBA" id="ARBA00017143"/>
    </source>
</evidence>
<dbReference type="FunFam" id="3.40.50.300:FF:000142">
    <property type="entry name" value="Midasin"/>
    <property type="match status" value="3"/>
</dbReference>
<dbReference type="PROSITE" id="PS00675">
    <property type="entry name" value="SIGMA54_INTERACT_1"/>
    <property type="match status" value="1"/>
</dbReference>
<evidence type="ECO:0000256" key="7">
    <source>
        <dbReference type="ARBA" id="ARBA00023186"/>
    </source>
</evidence>
<dbReference type="OrthoDB" id="364317at2759"/>
<feature type="compositionally biased region" description="Acidic residues" evidence="10">
    <location>
        <begin position="3938"/>
        <end position="3958"/>
    </location>
</feature>
<dbReference type="InterPro" id="IPR012099">
    <property type="entry name" value="Midasin"/>
</dbReference>
<name>J4C3T0_THEOR</name>
<dbReference type="eggNOG" id="KOG1808">
    <property type="taxonomic scope" value="Eukaryota"/>
</dbReference>
<dbReference type="PANTHER" id="PTHR48103:SF2">
    <property type="entry name" value="MIDASIN"/>
    <property type="match status" value="1"/>
</dbReference>
<dbReference type="KEGG" id="tot:TOT_030000237"/>
<dbReference type="GO" id="GO:0016887">
    <property type="term" value="F:ATP hydrolysis activity"/>
    <property type="evidence" value="ECO:0007669"/>
    <property type="project" value="InterPro"/>
</dbReference>
<feature type="compositionally biased region" description="Basic and acidic residues" evidence="10">
    <location>
        <begin position="4050"/>
        <end position="4067"/>
    </location>
</feature>
<dbReference type="GO" id="GO:0030687">
    <property type="term" value="C:preribosome, large subunit precursor"/>
    <property type="evidence" value="ECO:0007669"/>
    <property type="project" value="TreeGrafter"/>
</dbReference>
<dbReference type="SMART" id="SM00382">
    <property type="entry name" value="AAA"/>
    <property type="match status" value="4"/>
</dbReference>
<feature type="compositionally biased region" description="Basic and acidic residues" evidence="10">
    <location>
        <begin position="1335"/>
        <end position="1344"/>
    </location>
</feature>
<feature type="compositionally biased region" description="Basic and acidic residues" evidence="10">
    <location>
        <begin position="3959"/>
        <end position="3975"/>
    </location>
</feature>
<dbReference type="Pfam" id="PF17865">
    <property type="entry name" value="AAA_lid_5"/>
    <property type="match status" value="1"/>
</dbReference>
<feature type="compositionally biased region" description="Basic and acidic residues" evidence="10">
    <location>
        <begin position="4088"/>
        <end position="4101"/>
    </location>
</feature>
<dbReference type="InterPro" id="IPR027417">
    <property type="entry name" value="P-loop_NTPase"/>
</dbReference>
<keyword evidence="13" id="KW-1185">Reference proteome</keyword>
<evidence type="ECO:0000256" key="3">
    <source>
        <dbReference type="ARBA" id="ARBA00007188"/>
    </source>
</evidence>
<feature type="domain" description="AAA+ ATPase" evidence="11">
    <location>
        <begin position="1408"/>
        <end position="1578"/>
    </location>
</feature>
<dbReference type="RefSeq" id="XP_009691277.1">
    <property type="nucleotide sequence ID" value="XM_009692982.1"/>
</dbReference>
<feature type="region of interest" description="Disordered" evidence="10">
    <location>
        <begin position="1314"/>
        <end position="1344"/>
    </location>
</feature>
<evidence type="ECO:0000256" key="5">
    <source>
        <dbReference type="ARBA" id="ARBA00022741"/>
    </source>
</evidence>
<feature type="compositionally biased region" description="Basic and acidic residues" evidence="10">
    <location>
        <begin position="3983"/>
        <end position="3992"/>
    </location>
</feature>
<feature type="domain" description="AAA+ ATPase" evidence="11">
    <location>
        <begin position="674"/>
        <end position="819"/>
    </location>
</feature>
<evidence type="ECO:0000256" key="6">
    <source>
        <dbReference type="ARBA" id="ARBA00022840"/>
    </source>
</evidence>
<feature type="domain" description="AAA+ ATPase" evidence="11">
    <location>
        <begin position="1058"/>
        <end position="1203"/>
    </location>
</feature>
<feature type="region of interest" description="Disordered" evidence="10">
    <location>
        <begin position="4140"/>
        <end position="4192"/>
    </location>
</feature>
<dbReference type="Gene3D" id="3.40.50.300">
    <property type="entry name" value="P-loop containing nucleotide triphosphate hydrolases"/>
    <property type="match status" value="5"/>
</dbReference>
<dbReference type="PANTHER" id="PTHR48103">
    <property type="entry name" value="MIDASIN-RELATED"/>
    <property type="match status" value="1"/>
</dbReference>
<dbReference type="GO" id="GO:0005730">
    <property type="term" value="C:nucleolus"/>
    <property type="evidence" value="ECO:0007669"/>
    <property type="project" value="UniProtKB-SubCell"/>
</dbReference>
<dbReference type="Pfam" id="PF17867">
    <property type="entry name" value="AAA_lid_7"/>
    <property type="match status" value="1"/>
</dbReference>
<feature type="compositionally biased region" description="Basic and acidic residues" evidence="10">
    <location>
        <begin position="3881"/>
        <end position="3899"/>
    </location>
</feature>
<feature type="compositionally biased region" description="Polar residues" evidence="10">
    <location>
        <begin position="1316"/>
        <end position="1334"/>
    </location>
</feature>
<dbReference type="OMA" id="MIRTHET"/>
<feature type="compositionally biased region" description="Basic and acidic residues" evidence="10">
    <location>
        <begin position="3925"/>
        <end position="3937"/>
    </location>
</feature>